<dbReference type="PROSITE" id="PS50809">
    <property type="entry name" value="DM_2"/>
    <property type="match status" value="1"/>
</dbReference>
<dbReference type="SUPFAM" id="SSF46934">
    <property type="entry name" value="UBA-like"/>
    <property type="match status" value="1"/>
</dbReference>
<feature type="region of interest" description="Disordered" evidence="7">
    <location>
        <begin position="115"/>
        <end position="182"/>
    </location>
</feature>
<reference evidence="9 10" key="1">
    <citation type="journal article" date="2011" name="Cell">
        <title>The monarch butterfly genome yields insights into long-distance migration.</title>
        <authorList>
            <person name="Zhan S."/>
            <person name="Merlin C."/>
            <person name="Boore J.L."/>
            <person name="Reppert S.M."/>
        </authorList>
    </citation>
    <scope>NUCLEOTIDE SEQUENCE [LARGE SCALE GENOMIC DNA]</scope>
    <source>
        <strain evidence="9">F-2</strain>
    </source>
</reference>
<dbReference type="InParanoid" id="A0A212F4A0"/>
<feature type="DNA-binding region" description="DM" evidence="6">
    <location>
        <begin position="11"/>
        <end position="89"/>
    </location>
</feature>
<evidence type="ECO:0000313" key="10">
    <source>
        <dbReference type="Proteomes" id="UP000007151"/>
    </source>
</evidence>
<comment type="caution">
    <text evidence="9">The sequence shown here is derived from an EMBL/GenBank/DDBJ whole genome shotgun (WGS) entry which is preliminary data.</text>
</comment>
<keyword evidence="10" id="KW-1185">Reference proteome</keyword>
<evidence type="ECO:0000313" key="9">
    <source>
        <dbReference type="EMBL" id="OWR48559.1"/>
    </source>
</evidence>
<dbReference type="PROSITE" id="PS40000">
    <property type="entry name" value="DM_1"/>
    <property type="match status" value="1"/>
</dbReference>
<protein>
    <recommendedName>
        <fullName evidence="8">DM domain-containing protein</fullName>
    </recommendedName>
</protein>
<evidence type="ECO:0000256" key="6">
    <source>
        <dbReference type="PROSITE-ProRule" id="PRU00070"/>
    </source>
</evidence>
<feature type="compositionally biased region" description="Polar residues" evidence="7">
    <location>
        <begin position="166"/>
        <end position="182"/>
    </location>
</feature>
<dbReference type="InterPro" id="IPR001275">
    <property type="entry name" value="DM_DNA-bd"/>
</dbReference>
<keyword evidence="2 6" id="KW-0479">Metal-binding</keyword>
<dbReference type="SUPFAM" id="SSF82927">
    <property type="entry name" value="Cysteine-rich DNA binding domain, (DM domain)"/>
    <property type="match status" value="1"/>
</dbReference>
<gene>
    <name evidence="9" type="ORF">KGM_200934</name>
</gene>
<dbReference type="GO" id="GO:0046872">
    <property type="term" value="F:metal ion binding"/>
    <property type="evidence" value="ECO:0007669"/>
    <property type="project" value="UniProtKB-KW"/>
</dbReference>
<feature type="compositionally biased region" description="Low complexity" evidence="7">
    <location>
        <begin position="125"/>
        <end position="135"/>
    </location>
</feature>
<comment type="subcellular location">
    <subcellularLocation>
        <location evidence="6">Nucleus</location>
    </subcellularLocation>
</comment>
<dbReference type="Proteomes" id="UP000007151">
    <property type="component" value="Unassembled WGS sequence"/>
</dbReference>
<dbReference type="GO" id="GO:0005634">
    <property type="term" value="C:nucleus"/>
    <property type="evidence" value="ECO:0007669"/>
    <property type="project" value="UniProtKB-SubCell"/>
</dbReference>
<evidence type="ECO:0000256" key="7">
    <source>
        <dbReference type="SAM" id="MobiDB-lite"/>
    </source>
</evidence>
<evidence type="ECO:0000256" key="4">
    <source>
        <dbReference type="ARBA" id="ARBA00023125"/>
    </source>
</evidence>
<organism evidence="9 10">
    <name type="scientific">Danaus plexippus plexippus</name>
    <dbReference type="NCBI Taxonomy" id="278856"/>
    <lineage>
        <taxon>Eukaryota</taxon>
        <taxon>Metazoa</taxon>
        <taxon>Ecdysozoa</taxon>
        <taxon>Arthropoda</taxon>
        <taxon>Hexapoda</taxon>
        <taxon>Insecta</taxon>
        <taxon>Pterygota</taxon>
        <taxon>Neoptera</taxon>
        <taxon>Endopterygota</taxon>
        <taxon>Lepidoptera</taxon>
        <taxon>Glossata</taxon>
        <taxon>Ditrysia</taxon>
        <taxon>Papilionoidea</taxon>
        <taxon>Nymphalidae</taxon>
        <taxon>Danainae</taxon>
        <taxon>Danaini</taxon>
        <taxon>Danaina</taxon>
        <taxon>Danaus</taxon>
        <taxon>Danaus</taxon>
    </lineage>
</organism>
<sequence>MNNGRARVPKCARCRNHGLISSLRGHKKSCAYRDCQCPKCGLIKERQRIMAAQGSSFIFVSNEAADGCRPEIPWVTAHQTQTLSVALKRQQAAEDKIALHLASVESGTNLASLPPGRIYGMRVTGPSPSSGPDPDSVVDDHSPIHIDSETSDSLPDCCTATRDNDGNSNANARSCASENEESLSSVSTAGLDMLRKLFPGKKRSVLELVLRRCNHDLLRAVEHCNAIHAQRDKSTASSSGVRYENVSSSQEVESRWSAFRPVGPRPLLPTLVMGRVCGSEWLVPLPALPALSGPLLLPLQHTPPACAPDCRHDINYGIRTLFTVLSGRLCEKSCSLADVTVIYGMCTFKECKLTFKSMRVDRLIRDIDFGKYHFYDRTGIYKRSRLLGIHSLQGSTLILREEDMPIFVPYKINTKLVFWDERSFFFEHEVITVHDGKIRYLFVSRQYAMGKNTNNIKDLIKGLPGSECEPDCPIYISQWLQSMEMSSKKINRI</sequence>
<dbReference type="InterPro" id="IPR005173">
    <property type="entry name" value="DMA"/>
</dbReference>
<evidence type="ECO:0000259" key="8">
    <source>
        <dbReference type="PROSITE" id="PS50809"/>
    </source>
</evidence>
<feature type="domain" description="DM" evidence="8">
    <location>
        <begin position="11"/>
        <end position="89"/>
    </location>
</feature>
<dbReference type="FunCoup" id="A0A212F4A0">
    <property type="interactions" value="256"/>
</dbReference>
<dbReference type="InterPro" id="IPR009060">
    <property type="entry name" value="UBA-like_sf"/>
</dbReference>
<dbReference type="EMBL" id="AGBW02010414">
    <property type="protein sequence ID" value="OWR48559.1"/>
    <property type="molecule type" value="Genomic_DNA"/>
</dbReference>
<evidence type="ECO:0000256" key="2">
    <source>
        <dbReference type="ARBA" id="ARBA00022723"/>
    </source>
</evidence>
<evidence type="ECO:0000256" key="5">
    <source>
        <dbReference type="ARBA" id="ARBA00023242"/>
    </source>
</evidence>
<keyword evidence="4 6" id="KW-0238">DNA-binding</keyword>
<dbReference type="SMART" id="SM00301">
    <property type="entry name" value="DM"/>
    <property type="match status" value="1"/>
</dbReference>
<name>A0A212F4A0_DANPL</name>
<accession>A0A212F4A0</accession>
<dbReference type="KEGG" id="dpl:KGM_200934"/>
<keyword evidence="5 6" id="KW-0539">Nucleus</keyword>
<dbReference type="PANTHER" id="PTHR12322:SF121">
    <property type="entry name" value="DOUBLESEX-MAB RELATED 93B"/>
    <property type="match status" value="1"/>
</dbReference>
<dbReference type="Gene3D" id="4.10.1040.10">
    <property type="entry name" value="DM DNA-binding domain"/>
    <property type="match status" value="1"/>
</dbReference>
<dbReference type="GO" id="GO:0000978">
    <property type="term" value="F:RNA polymerase II cis-regulatory region sequence-specific DNA binding"/>
    <property type="evidence" value="ECO:0007669"/>
    <property type="project" value="TreeGrafter"/>
</dbReference>
<dbReference type="STRING" id="278856.A0A212F4A0"/>
<dbReference type="PANTHER" id="PTHR12322">
    <property type="entry name" value="DOUBLESEX AND MAB-3 RELATED TRANSCRIPTION FACTOR DMRT"/>
    <property type="match status" value="1"/>
</dbReference>
<evidence type="ECO:0000256" key="1">
    <source>
        <dbReference type="ARBA" id="ARBA00006834"/>
    </source>
</evidence>
<dbReference type="AlphaFoldDB" id="A0A212F4A0"/>
<keyword evidence="3 6" id="KW-0862">Zinc</keyword>
<dbReference type="Pfam" id="PF03474">
    <property type="entry name" value="DMA"/>
    <property type="match status" value="1"/>
</dbReference>
<dbReference type="eggNOG" id="KOG4366">
    <property type="taxonomic scope" value="Eukaryota"/>
</dbReference>
<evidence type="ECO:0000256" key="3">
    <source>
        <dbReference type="ARBA" id="ARBA00022833"/>
    </source>
</evidence>
<dbReference type="InterPro" id="IPR026607">
    <property type="entry name" value="DMRT"/>
</dbReference>
<dbReference type="GO" id="GO:0007548">
    <property type="term" value="P:sex differentiation"/>
    <property type="evidence" value="ECO:0007669"/>
    <property type="project" value="TreeGrafter"/>
</dbReference>
<dbReference type="Pfam" id="PF00751">
    <property type="entry name" value="DM"/>
    <property type="match status" value="1"/>
</dbReference>
<feature type="compositionally biased region" description="Basic and acidic residues" evidence="7">
    <location>
        <begin position="138"/>
        <end position="148"/>
    </location>
</feature>
<dbReference type="FunFam" id="4.10.1040.10:FF:000001">
    <property type="entry name" value="doublesex- and mab-3-related transcription factor 1"/>
    <property type="match status" value="1"/>
</dbReference>
<proteinExistence type="inferred from homology"/>
<dbReference type="InterPro" id="IPR036407">
    <property type="entry name" value="DM_DNA-bd_sf"/>
</dbReference>
<dbReference type="GO" id="GO:0000981">
    <property type="term" value="F:DNA-binding transcription factor activity, RNA polymerase II-specific"/>
    <property type="evidence" value="ECO:0007669"/>
    <property type="project" value="TreeGrafter"/>
</dbReference>
<comment type="similarity">
    <text evidence="1">Belongs to the DMRT family.</text>
</comment>